<dbReference type="STRING" id="1038014.SAMN04487910_1342"/>
<gene>
    <name evidence="5" type="ORF">SAMN04487910_1342</name>
</gene>
<proteinExistence type="predicted"/>
<dbReference type="NCBIfam" id="TIGR04183">
    <property type="entry name" value="Por_Secre_tail"/>
    <property type="match status" value="1"/>
</dbReference>
<evidence type="ECO:0000313" key="6">
    <source>
        <dbReference type="Proteomes" id="UP000198521"/>
    </source>
</evidence>
<feature type="domain" description="CARDB" evidence="3">
    <location>
        <begin position="648"/>
        <end position="730"/>
    </location>
</feature>
<evidence type="ECO:0000256" key="2">
    <source>
        <dbReference type="SAM" id="MobiDB-lite"/>
    </source>
</evidence>
<dbReference type="RefSeq" id="WP_091406865.1">
    <property type="nucleotide sequence ID" value="NZ_FOAB01000002.1"/>
</dbReference>
<dbReference type="AlphaFoldDB" id="A0A1H7KK48"/>
<dbReference type="Pfam" id="PF20009">
    <property type="entry name" value="GEVED"/>
    <property type="match status" value="1"/>
</dbReference>
<keyword evidence="1" id="KW-0732">Signal</keyword>
<feature type="region of interest" description="Disordered" evidence="2">
    <location>
        <begin position="45"/>
        <end position="76"/>
    </location>
</feature>
<evidence type="ECO:0000259" key="3">
    <source>
        <dbReference type="Pfam" id="PF07705"/>
    </source>
</evidence>
<protein>
    <submittedName>
        <fullName evidence="5">Por secretion system C-terminal sorting domain-containing protein</fullName>
    </submittedName>
</protein>
<evidence type="ECO:0000313" key="5">
    <source>
        <dbReference type="EMBL" id="SEK86870.1"/>
    </source>
</evidence>
<dbReference type="InterPro" id="IPR026444">
    <property type="entry name" value="Secre_tail"/>
</dbReference>
<sequence length="992" mass="106449">MRSQLFFLFLFFGALIGNAQEKKINKASSVVKAIYLGETPPLAGRTLIPPKPRTGEINPRRTNGSKVVPGKGSSGIDPLREIQRNAAATHTGRAPSLVFEVNSSSSSPTDPTGAVGPNHYVSAKNSSFAIHDRSGNVLVASNSLANIWPGESLGDPIIFYDNYEDRFVITQFSNSPNGFLVAVGQGPDPVNDGWYTYRFNTSSFPDYTKFSIWSDGYYVTANKDQGSQATNEVVFALEREKLLEGDPNAQMVGFSLPGIEDNGFYSPGGFHVTGPELPPAGDMRIVFMQDDSWQGVSDDALKLWTVNVNWENPASSTIAEAEEFTADSNEITDFDSVFDGGSFQNLPQPGGGQNIDAIQSTMMYMTSYRRFCDYNSVVMNFVVDIDDRANSDNIAAIRWYELRQAGDGQPWTVYQEGTYESPDGKSAWCASMAMDAFGNIGMGYTTMGTTANNATADSFASIRYTGRLASDALGTMTIAEQTIAEGSADDVNFRYGDYAQLTVDPIDDQSFWHIGEYFESAGNNARNVVGVFKIATNPSNDVRIVSIDSPSDDTLTNSETVTVTIQNLGTTSQSNIPVSYQVDGGALVDEVFTGSVAAGATASFSFSTVADLSGANSFVVSARTNLTNDDNPQNDCNSRLVKNINAVDLSVSALVAPESNDQLSASADVTITIRNVGADAQSDIPVSYSVNGATVVNGIVSGPLAAGESVDYTFSQTADLSSFGTYSFVLTVSQPGDGDTSNDSITVEVIKDICAPTSDCSFGDNIVSFVLSDLSNTGVVCNTGYEDFRNLTATLEIATDYDVTVQSGFANDDDEKFSLWIDFNDNSTFEPSEQLVTDGIITAANTDVNFLISIPADAPIGDHLMRARVGDTSFAGDLNDPCNSMSYGSTHDYTVSVGIPLSVPDFASAVGELIVISAPEDKYNIQLSTEFEGRLTFNVLTLSGQILVSNYITKNGKGVYEYDLDMSYAASGIYIISMGDSSSRITDKIIVR</sequence>
<name>A0A1H7KK48_AQUAM</name>
<accession>A0A1H7KK48</accession>
<dbReference type="EMBL" id="FOAB01000002">
    <property type="protein sequence ID" value="SEK86870.1"/>
    <property type="molecule type" value="Genomic_DNA"/>
</dbReference>
<evidence type="ECO:0000256" key="1">
    <source>
        <dbReference type="ARBA" id="ARBA00022729"/>
    </source>
</evidence>
<dbReference type="OrthoDB" id="1488385at2"/>
<keyword evidence="6" id="KW-1185">Reference proteome</keyword>
<dbReference type="InterPro" id="IPR011635">
    <property type="entry name" value="CARDB"/>
</dbReference>
<organism evidence="5 6">
    <name type="scientific">Aquimarina amphilecti</name>
    <dbReference type="NCBI Taxonomy" id="1038014"/>
    <lineage>
        <taxon>Bacteria</taxon>
        <taxon>Pseudomonadati</taxon>
        <taxon>Bacteroidota</taxon>
        <taxon>Flavobacteriia</taxon>
        <taxon>Flavobacteriales</taxon>
        <taxon>Flavobacteriaceae</taxon>
        <taxon>Aquimarina</taxon>
    </lineage>
</organism>
<evidence type="ECO:0000259" key="4">
    <source>
        <dbReference type="Pfam" id="PF20009"/>
    </source>
</evidence>
<dbReference type="Gene3D" id="2.60.40.10">
    <property type="entry name" value="Immunoglobulins"/>
    <property type="match status" value="2"/>
</dbReference>
<feature type="domain" description="GEVED" evidence="4">
    <location>
        <begin position="817"/>
        <end position="895"/>
    </location>
</feature>
<dbReference type="InterPro" id="IPR013783">
    <property type="entry name" value="Ig-like_fold"/>
</dbReference>
<dbReference type="InterPro" id="IPR045474">
    <property type="entry name" value="GEVED"/>
</dbReference>
<dbReference type="Proteomes" id="UP000198521">
    <property type="component" value="Unassembled WGS sequence"/>
</dbReference>
<reference evidence="5 6" key="1">
    <citation type="submission" date="2016-10" db="EMBL/GenBank/DDBJ databases">
        <authorList>
            <person name="de Groot N.N."/>
        </authorList>
    </citation>
    <scope>NUCLEOTIDE SEQUENCE [LARGE SCALE GENOMIC DNA]</scope>
    <source>
        <strain evidence="5 6">DSM 25232</strain>
    </source>
</reference>
<dbReference type="Pfam" id="PF07705">
    <property type="entry name" value="CARDB"/>
    <property type="match status" value="1"/>
</dbReference>
<feature type="compositionally biased region" description="Low complexity" evidence="2">
    <location>
        <begin position="64"/>
        <end position="75"/>
    </location>
</feature>